<keyword evidence="9" id="KW-1185">Reference proteome</keyword>
<reference evidence="6 9" key="1">
    <citation type="submission" date="2020-08" db="EMBL/GenBank/DDBJ databases">
        <title>Genomic Encyclopedia of Type Strains, Phase IV (KMG-IV): sequencing the most valuable type-strain genomes for metagenomic binning, comparative biology and taxonomic classification.</title>
        <authorList>
            <person name="Goeker M."/>
        </authorList>
    </citation>
    <scope>NUCLEOTIDE SEQUENCE [LARGE SCALE GENOMIC DNA]</scope>
    <source>
        <strain evidence="6 9">DSM 101535</strain>
    </source>
</reference>
<dbReference type="InterPro" id="IPR058245">
    <property type="entry name" value="NreC/VraR/RcsB-like_REC"/>
</dbReference>
<keyword evidence="1 3" id="KW-0597">Phosphoprotein</keyword>
<dbReference type="GO" id="GO:0003677">
    <property type="term" value="F:DNA binding"/>
    <property type="evidence" value="ECO:0007669"/>
    <property type="project" value="UniProtKB-KW"/>
</dbReference>
<evidence type="ECO:0000259" key="4">
    <source>
        <dbReference type="PROSITE" id="PS50043"/>
    </source>
</evidence>
<evidence type="ECO:0000259" key="5">
    <source>
        <dbReference type="PROSITE" id="PS50110"/>
    </source>
</evidence>
<evidence type="ECO:0000313" key="9">
    <source>
        <dbReference type="Proteomes" id="UP000560131"/>
    </source>
</evidence>
<dbReference type="CDD" id="cd17535">
    <property type="entry name" value="REC_NarL-like"/>
    <property type="match status" value="1"/>
</dbReference>
<dbReference type="AlphaFoldDB" id="A0A7X0JAP2"/>
<dbReference type="GO" id="GO:0000160">
    <property type="term" value="P:phosphorelay signal transduction system"/>
    <property type="evidence" value="ECO:0007669"/>
    <property type="project" value="InterPro"/>
</dbReference>
<dbReference type="GO" id="GO:0006355">
    <property type="term" value="P:regulation of DNA-templated transcription"/>
    <property type="evidence" value="ECO:0007669"/>
    <property type="project" value="InterPro"/>
</dbReference>
<dbReference type="Proteomes" id="UP000522313">
    <property type="component" value="Unassembled WGS sequence"/>
</dbReference>
<evidence type="ECO:0000313" key="8">
    <source>
        <dbReference type="Proteomes" id="UP000522313"/>
    </source>
</evidence>
<dbReference type="SUPFAM" id="SSF46894">
    <property type="entry name" value="C-terminal effector domain of the bipartite response regulators"/>
    <property type="match status" value="1"/>
</dbReference>
<name>A0A7X0JAP2_9SPHN</name>
<dbReference type="Gene3D" id="3.40.50.2300">
    <property type="match status" value="1"/>
</dbReference>
<evidence type="ECO:0000256" key="3">
    <source>
        <dbReference type="PROSITE-ProRule" id="PRU00169"/>
    </source>
</evidence>
<evidence type="ECO:0000256" key="1">
    <source>
        <dbReference type="ARBA" id="ARBA00022553"/>
    </source>
</evidence>
<dbReference type="InterPro" id="IPR000792">
    <property type="entry name" value="Tscrpt_reg_LuxR_C"/>
</dbReference>
<protein>
    <submittedName>
        <fullName evidence="7">DNA-binding NarL/FixJ family response regulator</fullName>
    </submittedName>
</protein>
<reference evidence="7 8" key="3">
    <citation type="submission" date="2020-08" db="EMBL/GenBank/DDBJ databases">
        <authorList>
            <person name="Partida-Martinez L."/>
            <person name="Huntemann M."/>
            <person name="Clum A."/>
            <person name="Wang J."/>
            <person name="Palaniappan K."/>
            <person name="Ritter S."/>
            <person name="Chen I.-M."/>
            <person name="Stamatis D."/>
            <person name="Reddy T."/>
            <person name="O'Malley R."/>
            <person name="Daum C."/>
            <person name="Shapiro N."/>
            <person name="Ivanova N."/>
            <person name="Kyrpides N."/>
            <person name="Woyke T."/>
        </authorList>
    </citation>
    <scope>NUCLEOTIDE SEQUENCE [LARGE SCALE GENOMIC DNA]</scope>
    <source>
        <strain evidence="7 8">AS3.13</strain>
    </source>
</reference>
<feature type="modified residue" description="4-aspartylphosphate" evidence="3">
    <location>
        <position position="62"/>
    </location>
</feature>
<evidence type="ECO:0000256" key="2">
    <source>
        <dbReference type="ARBA" id="ARBA00023125"/>
    </source>
</evidence>
<comment type="caution">
    <text evidence="7">The sequence shown here is derived from an EMBL/GenBank/DDBJ whole genome shotgun (WGS) entry which is preliminary data.</text>
</comment>
<dbReference type="InterPro" id="IPR016032">
    <property type="entry name" value="Sig_transdc_resp-reg_C-effctor"/>
</dbReference>
<dbReference type="PANTHER" id="PTHR45566">
    <property type="entry name" value="HTH-TYPE TRANSCRIPTIONAL REGULATOR YHJB-RELATED"/>
    <property type="match status" value="1"/>
</dbReference>
<gene>
    <name evidence="7" type="ORF">F4693_000326</name>
    <name evidence="6" type="ORF">FHS97_000613</name>
</gene>
<evidence type="ECO:0000313" key="7">
    <source>
        <dbReference type="EMBL" id="MBB6503377.1"/>
    </source>
</evidence>
<dbReference type="PANTHER" id="PTHR45566:SF1">
    <property type="entry name" value="HTH-TYPE TRANSCRIPTIONAL REGULATOR YHJB-RELATED"/>
    <property type="match status" value="1"/>
</dbReference>
<dbReference type="Pfam" id="PF00072">
    <property type="entry name" value="Response_reg"/>
    <property type="match status" value="1"/>
</dbReference>
<accession>A0A7X0JAP2</accession>
<feature type="domain" description="HTH luxR-type" evidence="4">
    <location>
        <begin position="147"/>
        <end position="212"/>
    </location>
</feature>
<sequence>MAEDGRRLGGRALVADDHPLTREGLAMAARAALPGVSVVAAGSIAEARALTQRSPMRMILLDFHLPDARGFSGLLTLQMDAPTTPIVVVSASEESRLVEAARAVGAAGYLFKSLPLDDLAERLRRVDGGQRIFPPVAPADAAGLADLRARLASLSNAQRAVLVALADGRANKQIARDLGVTEATVKAHLTAIFRKLGVANRAQALLAARPLIGRAEP</sequence>
<dbReference type="CDD" id="cd06170">
    <property type="entry name" value="LuxR_C_like"/>
    <property type="match status" value="1"/>
</dbReference>
<dbReference type="PROSITE" id="PS50110">
    <property type="entry name" value="RESPONSE_REGULATORY"/>
    <property type="match status" value="1"/>
</dbReference>
<dbReference type="InterPro" id="IPR011006">
    <property type="entry name" value="CheY-like_superfamily"/>
</dbReference>
<dbReference type="EMBL" id="JACIJN010000002">
    <property type="protein sequence ID" value="MBB5724705.1"/>
    <property type="molecule type" value="Genomic_DNA"/>
</dbReference>
<dbReference type="SMART" id="SM00448">
    <property type="entry name" value="REC"/>
    <property type="match status" value="1"/>
</dbReference>
<dbReference type="PROSITE" id="PS50043">
    <property type="entry name" value="HTH_LUXR_2"/>
    <property type="match status" value="1"/>
</dbReference>
<dbReference type="InterPro" id="IPR001789">
    <property type="entry name" value="Sig_transdc_resp-reg_receiver"/>
</dbReference>
<dbReference type="RefSeq" id="WP_184033147.1">
    <property type="nucleotide sequence ID" value="NZ_BAABAR010000007.1"/>
</dbReference>
<dbReference type="SMART" id="SM00421">
    <property type="entry name" value="HTH_LUXR"/>
    <property type="match status" value="1"/>
</dbReference>
<keyword evidence="2 7" id="KW-0238">DNA-binding</keyword>
<feature type="domain" description="Response regulatory" evidence="5">
    <location>
        <begin position="11"/>
        <end position="127"/>
    </location>
</feature>
<dbReference type="Pfam" id="PF00196">
    <property type="entry name" value="GerE"/>
    <property type="match status" value="1"/>
</dbReference>
<dbReference type="EMBL" id="JACHBT010000001">
    <property type="protein sequence ID" value="MBB6503377.1"/>
    <property type="molecule type" value="Genomic_DNA"/>
</dbReference>
<dbReference type="InterPro" id="IPR051015">
    <property type="entry name" value="EvgA-like"/>
</dbReference>
<dbReference type="Proteomes" id="UP000560131">
    <property type="component" value="Unassembled WGS sequence"/>
</dbReference>
<dbReference type="SUPFAM" id="SSF52172">
    <property type="entry name" value="CheY-like"/>
    <property type="match status" value="1"/>
</dbReference>
<dbReference type="PRINTS" id="PR00038">
    <property type="entry name" value="HTHLUXR"/>
</dbReference>
<evidence type="ECO:0000313" key="6">
    <source>
        <dbReference type="EMBL" id="MBB5724705.1"/>
    </source>
</evidence>
<organism evidence="7 8">
    <name type="scientific">Sphingomonas endophytica</name>
    <dbReference type="NCBI Taxonomy" id="869719"/>
    <lineage>
        <taxon>Bacteria</taxon>
        <taxon>Pseudomonadati</taxon>
        <taxon>Pseudomonadota</taxon>
        <taxon>Alphaproteobacteria</taxon>
        <taxon>Sphingomonadales</taxon>
        <taxon>Sphingomonadaceae</taxon>
        <taxon>Sphingomonas</taxon>
    </lineage>
</organism>
<proteinExistence type="predicted"/>
<dbReference type="PROSITE" id="PS00622">
    <property type="entry name" value="HTH_LUXR_1"/>
    <property type="match status" value="1"/>
</dbReference>
<reference evidence="7 8" key="2">
    <citation type="submission" date="2020-08" db="EMBL/GenBank/DDBJ databases">
        <title>The Agave Microbiome: Exploring the role of microbial communities in plant adaptations to desert environments.</title>
        <authorList>
            <person name="Partida-Martinez L.P."/>
        </authorList>
    </citation>
    <scope>NUCLEOTIDE SEQUENCE [LARGE SCALE GENOMIC DNA]</scope>
    <source>
        <strain evidence="7 8">AS3.13</strain>
    </source>
</reference>